<gene>
    <name evidence="6" type="ORF">ASU31_05095</name>
</gene>
<dbReference type="InterPro" id="IPR017937">
    <property type="entry name" value="Thioredoxin_CS"/>
</dbReference>
<dbReference type="PANTHER" id="PTHR42852:SF6">
    <property type="entry name" value="THIOL:DISULFIDE INTERCHANGE PROTEIN DSBE"/>
    <property type="match status" value="1"/>
</dbReference>
<dbReference type="Pfam" id="PF14289">
    <property type="entry name" value="DUF4369"/>
    <property type="match status" value="1"/>
</dbReference>
<dbReference type="GO" id="GO:0017004">
    <property type="term" value="P:cytochrome complex assembly"/>
    <property type="evidence" value="ECO:0007669"/>
    <property type="project" value="UniProtKB-KW"/>
</dbReference>
<dbReference type="Proteomes" id="UP000051950">
    <property type="component" value="Unassembled WGS sequence"/>
</dbReference>
<dbReference type="GO" id="GO:0030313">
    <property type="term" value="C:cell envelope"/>
    <property type="evidence" value="ECO:0007669"/>
    <property type="project" value="UniProtKB-SubCell"/>
</dbReference>
<dbReference type="InterPro" id="IPR025380">
    <property type="entry name" value="DUF4369"/>
</dbReference>
<keyword evidence="3" id="KW-1015">Disulfide bond</keyword>
<dbReference type="InterPro" id="IPR000866">
    <property type="entry name" value="AhpC/TSA"/>
</dbReference>
<dbReference type="InterPro" id="IPR013766">
    <property type="entry name" value="Thioredoxin_domain"/>
</dbReference>
<proteinExistence type="predicted"/>
<keyword evidence="7" id="KW-1185">Reference proteome</keyword>
<evidence type="ECO:0000256" key="2">
    <source>
        <dbReference type="ARBA" id="ARBA00022748"/>
    </source>
</evidence>
<comment type="subcellular location">
    <subcellularLocation>
        <location evidence="1">Cell envelope</location>
    </subcellularLocation>
</comment>
<accession>A0A0T5VT53</accession>
<dbReference type="STRING" id="687842.ASU31_05095"/>
<reference evidence="6 7" key="1">
    <citation type="submission" date="2015-11" db="EMBL/GenBank/DDBJ databases">
        <title>Sequence of Pedobacter ginsenosidimutans.</title>
        <authorList>
            <person name="Carson E."/>
            <person name="Keyser V."/>
            <person name="Newman J."/>
            <person name="Miller J."/>
        </authorList>
    </citation>
    <scope>NUCLEOTIDE SEQUENCE [LARGE SCALE GENOMIC DNA]</scope>
    <source>
        <strain evidence="6 7">KACC 14530</strain>
    </source>
</reference>
<evidence type="ECO:0000259" key="5">
    <source>
        <dbReference type="PROSITE" id="PS51352"/>
    </source>
</evidence>
<dbReference type="AlphaFoldDB" id="A0A0T5VT53"/>
<dbReference type="InterPro" id="IPR050553">
    <property type="entry name" value="Thioredoxin_ResA/DsbE_sf"/>
</dbReference>
<comment type="caution">
    <text evidence="6">The sequence shown here is derived from an EMBL/GenBank/DDBJ whole genome shotgun (WGS) entry which is preliminary data.</text>
</comment>
<evidence type="ECO:0000256" key="1">
    <source>
        <dbReference type="ARBA" id="ARBA00004196"/>
    </source>
</evidence>
<dbReference type="CDD" id="cd02966">
    <property type="entry name" value="TlpA_like_family"/>
    <property type="match status" value="1"/>
</dbReference>
<dbReference type="PROSITE" id="PS51352">
    <property type="entry name" value="THIOREDOXIN_2"/>
    <property type="match status" value="1"/>
</dbReference>
<name>A0A0T5VT53_9SPHI</name>
<dbReference type="Gene3D" id="3.40.30.10">
    <property type="entry name" value="Glutaredoxin"/>
    <property type="match status" value="1"/>
</dbReference>
<dbReference type="InterPro" id="IPR036249">
    <property type="entry name" value="Thioredoxin-like_sf"/>
</dbReference>
<keyword evidence="2" id="KW-0201">Cytochrome c-type biogenesis</keyword>
<dbReference type="Pfam" id="PF00578">
    <property type="entry name" value="AhpC-TSA"/>
    <property type="match status" value="1"/>
</dbReference>
<organism evidence="6 7">
    <name type="scientific">Pedobacter ginsenosidimutans</name>
    <dbReference type="NCBI Taxonomy" id="687842"/>
    <lineage>
        <taxon>Bacteria</taxon>
        <taxon>Pseudomonadati</taxon>
        <taxon>Bacteroidota</taxon>
        <taxon>Sphingobacteriia</taxon>
        <taxon>Sphingobacteriales</taxon>
        <taxon>Sphingobacteriaceae</taxon>
        <taxon>Pedobacter</taxon>
    </lineage>
</organism>
<evidence type="ECO:0000256" key="4">
    <source>
        <dbReference type="ARBA" id="ARBA00023284"/>
    </source>
</evidence>
<evidence type="ECO:0000313" key="6">
    <source>
        <dbReference type="EMBL" id="KRT17052.1"/>
    </source>
</evidence>
<dbReference type="PROSITE" id="PS00194">
    <property type="entry name" value="THIOREDOXIN_1"/>
    <property type="match status" value="1"/>
</dbReference>
<protein>
    <recommendedName>
        <fullName evidence="5">Thioredoxin domain-containing protein</fullName>
    </recommendedName>
</protein>
<dbReference type="EMBL" id="LMZQ01000003">
    <property type="protein sequence ID" value="KRT17052.1"/>
    <property type="molecule type" value="Genomic_DNA"/>
</dbReference>
<evidence type="ECO:0000313" key="7">
    <source>
        <dbReference type="Proteomes" id="UP000051950"/>
    </source>
</evidence>
<feature type="domain" description="Thioredoxin" evidence="5">
    <location>
        <begin position="220"/>
        <end position="369"/>
    </location>
</feature>
<keyword evidence="4" id="KW-0676">Redox-active center</keyword>
<sequence length="369" mass="41880">MLSLKGFAQNNASRFNLSGKTDLKDGEKIILEYRGNKDSAFVKDGSFKFSGYLSEPSLASFKHGKTNIMEGPQSVRLFLEPGNLKLNILSGKFFKAELLGSLTQTDWDKIRLKKAYDEVLDKIDDLNKAIKERGSFDSLKANLSLNYAERSRLFKVAEKNSLAFIRNNPNSYLSPYLLSSLSRSLPKDSVQFYYRSFSGPVLNSAWGRFIYKELDHEETSKIGQPAPGFSAKLANGKMISLAEFKSKKYVLLDFWGTWCVHCRALSPDLIEMYKKYKSKGLEIVSIATDHDRKLWQKAIVDDRTGLWKHILLMDASKSTKGDDLVIQYNIPAYPTFILIDKEGKIAGRYDGEGNDFHINLKNKLAKIFE</sequence>
<dbReference type="PANTHER" id="PTHR42852">
    <property type="entry name" value="THIOL:DISULFIDE INTERCHANGE PROTEIN DSBE"/>
    <property type="match status" value="1"/>
</dbReference>
<evidence type="ECO:0000256" key="3">
    <source>
        <dbReference type="ARBA" id="ARBA00023157"/>
    </source>
</evidence>
<dbReference type="SUPFAM" id="SSF52833">
    <property type="entry name" value="Thioredoxin-like"/>
    <property type="match status" value="1"/>
</dbReference>